<reference evidence="2" key="1">
    <citation type="submission" date="2023-03" db="EMBL/GenBank/DDBJ databases">
        <title>Massive genome expansion in bonnet fungi (Mycena s.s.) driven by repeated elements and novel gene families across ecological guilds.</title>
        <authorList>
            <consortium name="Lawrence Berkeley National Laboratory"/>
            <person name="Harder C.B."/>
            <person name="Miyauchi S."/>
            <person name="Viragh M."/>
            <person name="Kuo A."/>
            <person name="Thoen E."/>
            <person name="Andreopoulos B."/>
            <person name="Lu D."/>
            <person name="Skrede I."/>
            <person name="Drula E."/>
            <person name="Henrissat B."/>
            <person name="Morin E."/>
            <person name="Kohler A."/>
            <person name="Barry K."/>
            <person name="LaButti K."/>
            <person name="Morin E."/>
            <person name="Salamov A."/>
            <person name="Lipzen A."/>
            <person name="Mereny Z."/>
            <person name="Hegedus B."/>
            <person name="Baldrian P."/>
            <person name="Stursova M."/>
            <person name="Weitz H."/>
            <person name="Taylor A."/>
            <person name="Grigoriev I.V."/>
            <person name="Nagy L.G."/>
            <person name="Martin F."/>
            <person name="Kauserud H."/>
        </authorList>
    </citation>
    <scope>NUCLEOTIDE SEQUENCE</scope>
    <source>
        <strain evidence="2">CBHHK002</strain>
    </source>
</reference>
<evidence type="ECO:0000313" key="3">
    <source>
        <dbReference type="Proteomes" id="UP001218218"/>
    </source>
</evidence>
<organism evidence="2 3">
    <name type="scientific">Mycena albidolilacea</name>
    <dbReference type="NCBI Taxonomy" id="1033008"/>
    <lineage>
        <taxon>Eukaryota</taxon>
        <taxon>Fungi</taxon>
        <taxon>Dikarya</taxon>
        <taxon>Basidiomycota</taxon>
        <taxon>Agaricomycotina</taxon>
        <taxon>Agaricomycetes</taxon>
        <taxon>Agaricomycetidae</taxon>
        <taxon>Agaricales</taxon>
        <taxon>Marasmiineae</taxon>
        <taxon>Mycenaceae</taxon>
        <taxon>Mycena</taxon>
    </lineage>
</organism>
<keyword evidence="3" id="KW-1185">Reference proteome</keyword>
<accession>A0AAD7EK92</accession>
<comment type="caution">
    <text evidence="2">The sequence shown here is derived from an EMBL/GenBank/DDBJ whole genome shotgun (WGS) entry which is preliminary data.</text>
</comment>
<gene>
    <name evidence="2" type="ORF">DFH08DRAFT_965727</name>
</gene>
<dbReference type="EMBL" id="JARIHO010000033">
    <property type="protein sequence ID" value="KAJ7333955.1"/>
    <property type="molecule type" value="Genomic_DNA"/>
</dbReference>
<evidence type="ECO:0000256" key="1">
    <source>
        <dbReference type="SAM" id="MobiDB-lite"/>
    </source>
</evidence>
<feature type="region of interest" description="Disordered" evidence="1">
    <location>
        <begin position="32"/>
        <end position="69"/>
    </location>
</feature>
<sequence>MLNRHDTTGPLLPERMDDLSCCRSQSPFHAGWTLPVPDTDPADEAELIPTLPSSPLHTTHRLAEGDRSSLLHLERSGTFRRDQLAMPEAPNGYSQPSPASYLLCTLPSFGVSPLTPPSAGFLLTEPGVTIPGFLD</sequence>
<proteinExistence type="predicted"/>
<dbReference type="AlphaFoldDB" id="A0AAD7EK92"/>
<evidence type="ECO:0000313" key="2">
    <source>
        <dbReference type="EMBL" id="KAJ7333955.1"/>
    </source>
</evidence>
<dbReference type="Proteomes" id="UP001218218">
    <property type="component" value="Unassembled WGS sequence"/>
</dbReference>
<protein>
    <submittedName>
        <fullName evidence="2">Uncharacterized protein</fullName>
    </submittedName>
</protein>
<name>A0AAD7EK92_9AGAR</name>